<dbReference type="Proteomes" id="UP000828048">
    <property type="component" value="Chromosome 2"/>
</dbReference>
<accession>A0ACB7WY07</accession>
<sequence>MDNKTWLWRKRSSEKTIIAAAKSDSSSNGNVEVILPTEKEVNLERALGNLNEKLASVLCELNAKDELLAKHAKMAEEANTNREKAVAEAVSLKQELDKALQQKTDSDEKLTQLNAALKESMQQLTFVREEHDQRIRDTVMKTSRELEMAQKKLEEKLTEKCKRLSNLTVENTRLSKTLLVNDKLIESLSEQKYQAEAEFNALMARLDSVEKENAFLKYEFRMLEKELEMRNEESEFNRQSADVSHKQHMDCLKKNAKLETECQRLRILLRKRFPGPAALVKMKSEVEVVQRNQPDTRRRKPNLMTGSLVSRDSSSSLQNPNDMQNKISFLIDHLCDLEEENKTLKAIIAKKDNDLHFSEIVCNQTASKLSEIEAQLEKLSKGQEHMEITPSESWATALISELGNLRDQSPKTPHECKSLGVSDMSLMDDFAEMEKLAIVTVGTPLGSSSASSDANNALTISVENSVGCDLDSRGKELVPVEQGQSNYNEREIQTKGVSSQEGYDWLQSVLNLILDQTHLSERSFDDLLEDIRMAWTYMKHSLSSEANREESSMVPISGYITWKSPIIPRVGSLNGVPQDVLGEDVLSVREETNRHSVLDKSTSIVELEGGIDGPFSVSNCQKVRFEMDLRKENMVLKDELKNMESLRKELEARLSLANDKSETLMNQLRESERNLEDLKMELIFLRESKGIMVDQIEHQKLINEELDTQLTVAKAKLNEVVQKFSSLEVELDDKSHCCEELETTCLELQLQLESVNNNEVPKDSLDQEERLLQTGWEISTASAKLAECQETILSLGKQLKALSSPKDSTNTTAVAAINNYKLGQRPSLRDRMLAEDGAKAKDPNSPKTLEILSTVEEKKPSFLYSNDALSLAIIPSKKKGGIGFLRKLLLRRKRGNSKKTPRYFAA</sequence>
<evidence type="ECO:0000313" key="2">
    <source>
        <dbReference type="Proteomes" id="UP000828048"/>
    </source>
</evidence>
<gene>
    <name evidence="1" type="ORF">Vadar_004084</name>
</gene>
<proteinExistence type="predicted"/>
<name>A0ACB7WY07_9ERIC</name>
<evidence type="ECO:0000313" key="1">
    <source>
        <dbReference type="EMBL" id="KAH7833204.1"/>
    </source>
</evidence>
<protein>
    <submittedName>
        <fullName evidence="1">Uncharacterized protein</fullName>
    </submittedName>
</protein>
<keyword evidence="2" id="KW-1185">Reference proteome</keyword>
<dbReference type="EMBL" id="CM037152">
    <property type="protein sequence ID" value="KAH7833204.1"/>
    <property type="molecule type" value="Genomic_DNA"/>
</dbReference>
<reference evidence="1 2" key="1">
    <citation type="journal article" date="2021" name="Hortic Res">
        <title>High-quality reference genome and annotation aids understanding of berry development for evergreen blueberry (Vaccinium darrowii).</title>
        <authorList>
            <person name="Yu J."/>
            <person name="Hulse-Kemp A.M."/>
            <person name="Babiker E."/>
            <person name="Staton M."/>
        </authorList>
    </citation>
    <scope>NUCLEOTIDE SEQUENCE [LARGE SCALE GENOMIC DNA]</scope>
    <source>
        <strain evidence="2">cv. NJ 8807/NJ 8810</strain>
        <tissue evidence="1">Young leaf</tissue>
    </source>
</reference>
<comment type="caution">
    <text evidence="1">The sequence shown here is derived from an EMBL/GenBank/DDBJ whole genome shotgun (WGS) entry which is preliminary data.</text>
</comment>
<organism evidence="1 2">
    <name type="scientific">Vaccinium darrowii</name>
    <dbReference type="NCBI Taxonomy" id="229202"/>
    <lineage>
        <taxon>Eukaryota</taxon>
        <taxon>Viridiplantae</taxon>
        <taxon>Streptophyta</taxon>
        <taxon>Embryophyta</taxon>
        <taxon>Tracheophyta</taxon>
        <taxon>Spermatophyta</taxon>
        <taxon>Magnoliopsida</taxon>
        <taxon>eudicotyledons</taxon>
        <taxon>Gunneridae</taxon>
        <taxon>Pentapetalae</taxon>
        <taxon>asterids</taxon>
        <taxon>Ericales</taxon>
        <taxon>Ericaceae</taxon>
        <taxon>Vaccinioideae</taxon>
        <taxon>Vaccinieae</taxon>
        <taxon>Vaccinium</taxon>
    </lineage>
</organism>